<comment type="caution">
    <text evidence="1">The sequence shown here is derived from an EMBL/GenBank/DDBJ whole genome shotgun (WGS) entry which is preliminary data.</text>
</comment>
<sequence>MRNFNDFAFLMNTKRSSNKSPLFNSVKSVIAEATAALKGIEKDRDSSSARISFWNSIFQKKQCPIDTPIRQLFVDILLNHSIHLTNVQQFCFEMATLFIDLPSDFSRICGCFPYPYVTALHIAFRTLNELIENSPRESIQAFVEKAVSGLSSTKLSQLQAQIIALQSESLNLERIVLKIQNILPIETFDMFLQVLPPSLRLHFSLKFGRPYPKININFESILLPADFLQAVADIEGTNASLNMVSWTKDSSSTIQTVPGGV</sequence>
<organism evidence="1 2">
    <name type="scientific">Tritrichomonas musculus</name>
    <dbReference type="NCBI Taxonomy" id="1915356"/>
    <lineage>
        <taxon>Eukaryota</taxon>
        <taxon>Metamonada</taxon>
        <taxon>Parabasalia</taxon>
        <taxon>Tritrichomonadida</taxon>
        <taxon>Tritrichomonadidae</taxon>
        <taxon>Tritrichomonas</taxon>
    </lineage>
</organism>
<name>A0ABR2INJ6_9EUKA</name>
<gene>
    <name evidence="1" type="ORF">M9Y10_009501</name>
</gene>
<dbReference type="Proteomes" id="UP001470230">
    <property type="component" value="Unassembled WGS sequence"/>
</dbReference>
<evidence type="ECO:0000313" key="1">
    <source>
        <dbReference type="EMBL" id="KAK8866537.1"/>
    </source>
</evidence>
<evidence type="ECO:0000313" key="2">
    <source>
        <dbReference type="Proteomes" id="UP001470230"/>
    </source>
</evidence>
<proteinExistence type="predicted"/>
<dbReference type="EMBL" id="JAPFFF010000015">
    <property type="protein sequence ID" value="KAK8866537.1"/>
    <property type="molecule type" value="Genomic_DNA"/>
</dbReference>
<protein>
    <submittedName>
        <fullName evidence="1">Uncharacterized protein</fullName>
    </submittedName>
</protein>
<accession>A0ABR2INJ6</accession>
<keyword evidence="2" id="KW-1185">Reference proteome</keyword>
<reference evidence="1 2" key="1">
    <citation type="submission" date="2024-04" db="EMBL/GenBank/DDBJ databases">
        <title>Tritrichomonas musculus Genome.</title>
        <authorList>
            <person name="Alves-Ferreira E."/>
            <person name="Grigg M."/>
            <person name="Lorenzi H."/>
            <person name="Galac M."/>
        </authorList>
    </citation>
    <scope>NUCLEOTIDE SEQUENCE [LARGE SCALE GENOMIC DNA]</scope>
    <source>
        <strain evidence="1 2">EAF2021</strain>
    </source>
</reference>